<reference evidence="3" key="2">
    <citation type="journal article" date="2017" name="Stand. Genomic Sci.">
        <title>Complete genome sequence of the sulfur-oxidizing chemolithoautotrophic Sulfurovum lithotrophicum 42BKTT.</title>
        <authorList>
            <person name="Jeon W."/>
            <person name="Priscilla L."/>
            <person name="Park G."/>
            <person name="Lee H."/>
            <person name="Lee N."/>
            <person name="Lee D."/>
            <person name="Kwon H."/>
            <person name="Ahn I."/>
            <person name="Lee C."/>
            <person name="Lee H."/>
            <person name="Ahn J."/>
        </authorList>
    </citation>
    <scope>NUCLEOTIDE SEQUENCE [LARGE SCALE GENOMIC DNA]</scope>
    <source>
        <strain evidence="3">ATCC BAA-797 / 42BKT</strain>
    </source>
</reference>
<keyword evidence="3" id="KW-1185">Reference proteome</keyword>
<accession>A0A7U4RQG1</accession>
<feature type="chain" id="PRO_5031270541" description="DUF4412 domain-containing protein" evidence="1">
    <location>
        <begin position="22"/>
        <end position="237"/>
    </location>
</feature>
<gene>
    <name evidence="2" type="ORF">YH65_03965</name>
</gene>
<evidence type="ECO:0000313" key="3">
    <source>
        <dbReference type="Proteomes" id="UP000034444"/>
    </source>
</evidence>
<sequence length="237" mass="27097">MKKLLFLSLSFIFISTQVLYAKTKRYKVESGMVTYKITGSGNIMGMKHETHGHKTLYFEDYGNVQVQETEETTTTMGRTETRHELVKIQDGMVYSVDYKQKRITKQDMSELMNGKDMSKMGKEMLKNMGGKKVGEGEVLGLPCEVWEVMGSKIWMHKGVTLKIESNIMGMTHKEEATEAKFGVSIPSDKLKLPDYPIQSLEEMMQHQMSTPGRGGHQPSPEEIKQMQEMMKNMFKSK</sequence>
<dbReference type="RefSeq" id="WP_046550729.1">
    <property type="nucleotide sequence ID" value="NZ_CP011308.1"/>
</dbReference>
<dbReference type="AlphaFoldDB" id="A0A7U4RQG1"/>
<dbReference type="Proteomes" id="UP000034444">
    <property type="component" value="Chromosome"/>
</dbReference>
<evidence type="ECO:0000256" key="1">
    <source>
        <dbReference type="SAM" id="SignalP"/>
    </source>
</evidence>
<keyword evidence="1" id="KW-0732">Signal</keyword>
<dbReference type="EMBL" id="CP011308">
    <property type="protein sequence ID" value="AKF24636.1"/>
    <property type="molecule type" value="Genomic_DNA"/>
</dbReference>
<dbReference type="OrthoDB" id="5372426at2"/>
<evidence type="ECO:0008006" key="4">
    <source>
        <dbReference type="Google" id="ProtNLM"/>
    </source>
</evidence>
<dbReference type="KEGG" id="slh:YH65_03965"/>
<proteinExistence type="predicted"/>
<feature type="signal peptide" evidence="1">
    <location>
        <begin position="1"/>
        <end position="21"/>
    </location>
</feature>
<organism evidence="2 3">
    <name type="scientific">Sulfurovum lithotrophicum</name>
    <dbReference type="NCBI Taxonomy" id="206403"/>
    <lineage>
        <taxon>Bacteria</taxon>
        <taxon>Pseudomonadati</taxon>
        <taxon>Campylobacterota</taxon>
        <taxon>Epsilonproteobacteria</taxon>
        <taxon>Campylobacterales</taxon>
        <taxon>Sulfurovaceae</taxon>
        <taxon>Sulfurovum</taxon>
    </lineage>
</organism>
<evidence type="ECO:0000313" key="2">
    <source>
        <dbReference type="EMBL" id="AKF24636.1"/>
    </source>
</evidence>
<reference evidence="2 3" key="1">
    <citation type="submission" date="2015-04" db="EMBL/GenBank/DDBJ databases">
        <title>Complete genome sequence of Sulfurovum lithotrophicum ATCC BAA-797T.</title>
        <authorList>
            <person name="Ahn J."/>
            <person name="Park G."/>
            <person name="Jeon W."/>
            <person name="Jang Y."/>
            <person name="Jang M."/>
            <person name="Lee H."/>
            <person name="Lee H."/>
        </authorList>
    </citation>
    <scope>NUCLEOTIDE SEQUENCE [LARGE SCALE GENOMIC DNA]</scope>
    <source>
        <strain evidence="3">ATCC BAA-797 / 42BKT</strain>
    </source>
</reference>
<name>A0A7U4RQG1_9BACT</name>
<protein>
    <recommendedName>
        <fullName evidence="4">DUF4412 domain-containing protein</fullName>
    </recommendedName>
</protein>